<organism evidence="6 7">
    <name type="scientific">Onchocerca flexuosa</name>
    <dbReference type="NCBI Taxonomy" id="387005"/>
    <lineage>
        <taxon>Eukaryota</taxon>
        <taxon>Metazoa</taxon>
        <taxon>Ecdysozoa</taxon>
        <taxon>Nematoda</taxon>
        <taxon>Chromadorea</taxon>
        <taxon>Rhabditida</taxon>
        <taxon>Spirurina</taxon>
        <taxon>Spiruromorpha</taxon>
        <taxon>Filarioidea</taxon>
        <taxon>Onchocercidae</taxon>
        <taxon>Onchocerca</taxon>
    </lineage>
</organism>
<dbReference type="AlphaFoldDB" id="A0A238BS58"/>
<dbReference type="EMBL" id="KZ270012">
    <property type="protein sequence ID" value="OZC08201.1"/>
    <property type="molecule type" value="Genomic_DNA"/>
</dbReference>
<sequence length="207" mass="23493">MRRKFKVRALRSLGAIQQGVNRCKLISCKDFDQLYDDCHKIHHRSGRPAKRSVDWENAPCEKSKKQKYNSDRTLVPLTATQQIVQHLMAAAATTITASESLRSSRKTMDTIISDQEFRSTSLPSLPLNLSKNVNNYQYENDSNTLQKAVSSSNSKFVLQNNCFNQNASTEDVEVLQVMLNKIIALIEVATLNLKTERELIENEKCEA</sequence>
<protein>
    <recommendedName>
        <fullName evidence="4">SKI/SNO/DAC domain-containing protein</fullName>
    </recommendedName>
</protein>
<dbReference type="SUPFAM" id="SSF46955">
    <property type="entry name" value="Putative DNA-binding domain"/>
    <property type="match status" value="1"/>
</dbReference>
<dbReference type="GO" id="GO:0005667">
    <property type="term" value="C:transcription regulator complex"/>
    <property type="evidence" value="ECO:0007669"/>
    <property type="project" value="TreeGrafter"/>
</dbReference>
<gene>
    <name evidence="6" type="ORF">X798_04760</name>
    <name evidence="5" type="ORF">X798_06304</name>
</gene>
<dbReference type="InterPro" id="IPR009061">
    <property type="entry name" value="DNA-bd_dom_put_sf"/>
</dbReference>
<accession>A0A238BS58</accession>
<dbReference type="InterPro" id="IPR052417">
    <property type="entry name" value="Dachshund_domain"/>
</dbReference>
<dbReference type="Pfam" id="PF02437">
    <property type="entry name" value="Ski_Sno_DHD"/>
    <property type="match status" value="1"/>
</dbReference>
<dbReference type="Proteomes" id="UP000242913">
    <property type="component" value="Unassembled WGS sequence"/>
</dbReference>
<dbReference type="GO" id="GO:0000978">
    <property type="term" value="F:RNA polymerase II cis-regulatory region sequence-specific DNA binding"/>
    <property type="evidence" value="ECO:0007669"/>
    <property type="project" value="TreeGrafter"/>
</dbReference>
<dbReference type="EMBL" id="KZ270071">
    <property type="protein sequence ID" value="OZC06711.1"/>
    <property type="molecule type" value="Genomic_DNA"/>
</dbReference>
<proteinExistence type="inferred from homology"/>
<dbReference type="PANTHER" id="PTHR12577">
    <property type="entry name" value="DACHSHUND"/>
    <property type="match status" value="1"/>
</dbReference>
<dbReference type="GO" id="GO:0005634">
    <property type="term" value="C:nucleus"/>
    <property type="evidence" value="ECO:0007669"/>
    <property type="project" value="UniProtKB-SubCell"/>
</dbReference>
<evidence type="ECO:0000256" key="1">
    <source>
        <dbReference type="ARBA" id="ARBA00004123"/>
    </source>
</evidence>
<evidence type="ECO:0000256" key="3">
    <source>
        <dbReference type="ARBA" id="ARBA00038192"/>
    </source>
</evidence>
<comment type="subcellular location">
    <subcellularLocation>
        <location evidence="1">Nucleus</location>
    </subcellularLocation>
</comment>
<dbReference type="InterPro" id="IPR003380">
    <property type="entry name" value="SKI/SNO/DAC"/>
</dbReference>
<keyword evidence="7" id="KW-1185">Reference proteome</keyword>
<dbReference type="PANTHER" id="PTHR12577:SF6">
    <property type="entry name" value="DACHSHUND, ISOFORM B"/>
    <property type="match status" value="1"/>
</dbReference>
<keyword evidence="2" id="KW-0539">Nucleus</keyword>
<evidence type="ECO:0000256" key="2">
    <source>
        <dbReference type="ARBA" id="ARBA00023242"/>
    </source>
</evidence>
<dbReference type="GO" id="GO:0000981">
    <property type="term" value="F:DNA-binding transcription factor activity, RNA polymerase II-specific"/>
    <property type="evidence" value="ECO:0007669"/>
    <property type="project" value="TreeGrafter"/>
</dbReference>
<reference evidence="6 7" key="1">
    <citation type="submission" date="2015-12" db="EMBL/GenBank/DDBJ databases">
        <title>Draft genome of the nematode, Onchocerca flexuosa.</title>
        <authorList>
            <person name="Mitreva M."/>
        </authorList>
    </citation>
    <scope>NUCLEOTIDE SEQUENCE [LARGE SCALE GENOMIC DNA]</scope>
    <source>
        <strain evidence="6">Red Deer</strain>
    </source>
</reference>
<evidence type="ECO:0000313" key="6">
    <source>
        <dbReference type="EMBL" id="OZC08201.1"/>
    </source>
</evidence>
<comment type="similarity">
    <text evidence="3">Belongs to the DACH/dachshund family.</text>
</comment>
<feature type="domain" description="SKI/SNO/DAC" evidence="4">
    <location>
        <begin position="6"/>
        <end position="39"/>
    </location>
</feature>
<dbReference type="Gene3D" id="3.10.260.20">
    <property type="entry name" value="Ski"/>
    <property type="match status" value="1"/>
</dbReference>
<dbReference type="OrthoDB" id="6436112at2759"/>
<evidence type="ECO:0000259" key="4">
    <source>
        <dbReference type="Pfam" id="PF02437"/>
    </source>
</evidence>
<evidence type="ECO:0000313" key="5">
    <source>
        <dbReference type="EMBL" id="OZC06711.1"/>
    </source>
</evidence>
<dbReference type="InterPro" id="IPR037000">
    <property type="entry name" value="Ski_DNA-bd_sf"/>
</dbReference>
<name>A0A238BS58_9BILA</name>
<evidence type="ECO:0000313" key="7">
    <source>
        <dbReference type="Proteomes" id="UP000242913"/>
    </source>
</evidence>